<sequence>NGYFDNKVLSRNHALISADEHGKIFIKDTKSSNGTFLNGNRLSQEGEESEPVELKEGDKLTLGVDIYQEE</sequence>
<evidence type="ECO:0000313" key="2">
    <source>
        <dbReference type="EMBL" id="RKP19783.1"/>
    </source>
</evidence>
<accession>A0A4P9YJM8</accession>
<gene>
    <name evidence="2" type="ORF">ROZALSC1DRAFT_3868</name>
</gene>
<feature type="domain" description="FHA" evidence="1">
    <location>
        <begin position="1"/>
        <end position="42"/>
    </location>
</feature>
<dbReference type="InterPro" id="IPR000253">
    <property type="entry name" value="FHA_dom"/>
</dbReference>
<feature type="non-terminal residue" evidence="2">
    <location>
        <position position="70"/>
    </location>
</feature>
<dbReference type="Proteomes" id="UP000281549">
    <property type="component" value="Unassembled WGS sequence"/>
</dbReference>
<dbReference type="Pfam" id="PF00498">
    <property type="entry name" value="FHA"/>
    <property type="match status" value="1"/>
</dbReference>
<dbReference type="PANTHER" id="PTHR15715:SF37">
    <property type="entry name" value="LD47843P"/>
    <property type="match status" value="1"/>
</dbReference>
<evidence type="ECO:0000259" key="1">
    <source>
        <dbReference type="PROSITE" id="PS50006"/>
    </source>
</evidence>
<dbReference type="Gene3D" id="2.60.200.20">
    <property type="match status" value="1"/>
</dbReference>
<dbReference type="GO" id="GO:0005737">
    <property type="term" value="C:cytoplasm"/>
    <property type="evidence" value="ECO:0007669"/>
    <property type="project" value="TreeGrafter"/>
</dbReference>
<dbReference type="EMBL" id="ML005161">
    <property type="protein sequence ID" value="RKP19783.1"/>
    <property type="molecule type" value="Genomic_DNA"/>
</dbReference>
<name>A0A4P9YJM8_ROZAC</name>
<organism evidence="2 3">
    <name type="scientific">Rozella allomycis (strain CSF55)</name>
    <dbReference type="NCBI Taxonomy" id="988480"/>
    <lineage>
        <taxon>Eukaryota</taxon>
        <taxon>Fungi</taxon>
        <taxon>Fungi incertae sedis</taxon>
        <taxon>Cryptomycota</taxon>
        <taxon>Cryptomycota incertae sedis</taxon>
        <taxon>Rozella</taxon>
    </lineage>
</organism>
<dbReference type="PROSITE" id="PS50006">
    <property type="entry name" value="FHA_DOMAIN"/>
    <property type="match status" value="1"/>
</dbReference>
<dbReference type="PANTHER" id="PTHR15715">
    <property type="entry name" value="CENTROSOMAL PROTEIN OF 170 KDA"/>
    <property type="match status" value="1"/>
</dbReference>
<reference evidence="3" key="1">
    <citation type="journal article" date="2018" name="Nat. Microbiol.">
        <title>Leveraging single-cell genomics to expand the fungal tree of life.</title>
        <authorList>
            <person name="Ahrendt S.R."/>
            <person name="Quandt C.A."/>
            <person name="Ciobanu D."/>
            <person name="Clum A."/>
            <person name="Salamov A."/>
            <person name="Andreopoulos B."/>
            <person name="Cheng J.F."/>
            <person name="Woyke T."/>
            <person name="Pelin A."/>
            <person name="Henrissat B."/>
            <person name="Reynolds N.K."/>
            <person name="Benny G.L."/>
            <person name="Smith M.E."/>
            <person name="James T.Y."/>
            <person name="Grigoriev I.V."/>
        </authorList>
    </citation>
    <scope>NUCLEOTIDE SEQUENCE [LARGE SCALE GENOMIC DNA]</scope>
    <source>
        <strain evidence="3">CSF55</strain>
    </source>
</reference>
<proteinExistence type="predicted"/>
<protein>
    <submittedName>
        <fullName evidence="2">SMAD/FHA domain-containing protein</fullName>
    </submittedName>
</protein>
<dbReference type="InterPro" id="IPR051176">
    <property type="entry name" value="Cent_Immune-Sig_Mod"/>
</dbReference>
<evidence type="ECO:0000313" key="3">
    <source>
        <dbReference type="Proteomes" id="UP000281549"/>
    </source>
</evidence>
<dbReference type="SMART" id="SM00240">
    <property type="entry name" value="FHA"/>
    <property type="match status" value="1"/>
</dbReference>
<dbReference type="SUPFAM" id="SSF49879">
    <property type="entry name" value="SMAD/FHA domain"/>
    <property type="match status" value="1"/>
</dbReference>
<feature type="non-terminal residue" evidence="2">
    <location>
        <position position="1"/>
    </location>
</feature>
<dbReference type="InterPro" id="IPR008984">
    <property type="entry name" value="SMAD_FHA_dom_sf"/>
</dbReference>
<dbReference type="AlphaFoldDB" id="A0A4P9YJM8"/>